<dbReference type="InterPro" id="IPR036942">
    <property type="entry name" value="Beta-barrel_TonB_sf"/>
</dbReference>
<keyword evidence="7" id="KW-0406">Ion transport</keyword>
<dbReference type="EMBL" id="JALHLG010000005">
    <property type="protein sequence ID" value="MCJ2185945.1"/>
    <property type="molecule type" value="Genomic_DNA"/>
</dbReference>
<evidence type="ECO:0000256" key="7">
    <source>
        <dbReference type="ARBA" id="ARBA00023065"/>
    </source>
</evidence>
<evidence type="ECO:0000256" key="2">
    <source>
        <dbReference type="ARBA" id="ARBA00022448"/>
    </source>
</evidence>
<feature type="region of interest" description="Disordered" evidence="13">
    <location>
        <begin position="271"/>
        <end position="291"/>
    </location>
</feature>
<dbReference type="InterPro" id="IPR039426">
    <property type="entry name" value="TonB-dep_rcpt-like"/>
</dbReference>
<feature type="signal peptide" evidence="14">
    <location>
        <begin position="1"/>
        <end position="27"/>
    </location>
</feature>
<keyword evidence="4" id="KW-0410">Iron transport</keyword>
<evidence type="ECO:0000259" key="15">
    <source>
        <dbReference type="Pfam" id="PF00593"/>
    </source>
</evidence>
<organism evidence="17 18">
    <name type="scientific">Novosphingobium beihaiensis</name>
    <dbReference type="NCBI Taxonomy" id="2930389"/>
    <lineage>
        <taxon>Bacteria</taxon>
        <taxon>Pseudomonadati</taxon>
        <taxon>Pseudomonadota</taxon>
        <taxon>Alphaproteobacteria</taxon>
        <taxon>Sphingomonadales</taxon>
        <taxon>Sphingomonadaceae</taxon>
        <taxon>Novosphingobium</taxon>
    </lineage>
</organism>
<dbReference type="CDD" id="cd01347">
    <property type="entry name" value="ligand_gated_channel"/>
    <property type="match status" value="1"/>
</dbReference>
<dbReference type="SUPFAM" id="SSF56935">
    <property type="entry name" value="Porins"/>
    <property type="match status" value="1"/>
</dbReference>
<evidence type="ECO:0000259" key="16">
    <source>
        <dbReference type="Pfam" id="PF07715"/>
    </source>
</evidence>
<evidence type="ECO:0000256" key="13">
    <source>
        <dbReference type="SAM" id="MobiDB-lite"/>
    </source>
</evidence>
<keyword evidence="6" id="KW-0408">Iron</keyword>
<keyword evidence="14" id="KW-0732">Signal</keyword>
<dbReference type="Proteomes" id="UP001202281">
    <property type="component" value="Unassembled WGS sequence"/>
</dbReference>
<evidence type="ECO:0000313" key="18">
    <source>
        <dbReference type="Proteomes" id="UP001202281"/>
    </source>
</evidence>
<evidence type="ECO:0000256" key="6">
    <source>
        <dbReference type="ARBA" id="ARBA00023004"/>
    </source>
</evidence>
<evidence type="ECO:0000256" key="14">
    <source>
        <dbReference type="SAM" id="SignalP"/>
    </source>
</evidence>
<keyword evidence="18" id="KW-1185">Reference proteome</keyword>
<dbReference type="Gene3D" id="2.40.170.20">
    <property type="entry name" value="TonB-dependent receptor, beta-barrel domain"/>
    <property type="match status" value="1"/>
</dbReference>
<evidence type="ECO:0000256" key="12">
    <source>
        <dbReference type="RuleBase" id="RU003357"/>
    </source>
</evidence>
<feature type="domain" description="TonB-dependent receptor plug" evidence="16">
    <location>
        <begin position="60"/>
        <end position="168"/>
    </location>
</feature>
<proteinExistence type="inferred from homology"/>
<dbReference type="InterPro" id="IPR012910">
    <property type="entry name" value="Plug_dom"/>
</dbReference>
<evidence type="ECO:0000256" key="11">
    <source>
        <dbReference type="PROSITE-ProRule" id="PRU01360"/>
    </source>
</evidence>
<protein>
    <submittedName>
        <fullName evidence="17">TonB-dependent receptor</fullName>
    </submittedName>
</protein>
<evidence type="ECO:0000256" key="10">
    <source>
        <dbReference type="ARBA" id="ARBA00023237"/>
    </source>
</evidence>
<evidence type="ECO:0000256" key="9">
    <source>
        <dbReference type="ARBA" id="ARBA00023136"/>
    </source>
</evidence>
<evidence type="ECO:0000256" key="3">
    <source>
        <dbReference type="ARBA" id="ARBA00022452"/>
    </source>
</evidence>
<dbReference type="InterPro" id="IPR000531">
    <property type="entry name" value="Beta-barrel_TonB"/>
</dbReference>
<keyword evidence="5 11" id="KW-0812">Transmembrane</keyword>
<keyword evidence="2 11" id="KW-0813">Transport</keyword>
<feature type="chain" id="PRO_5046584551" evidence="14">
    <location>
        <begin position="28"/>
        <end position="794"/>
    </location>
</feature>
<evidence type="ECO:0000256" key="5">
    <source>
        <dbReference type="ARBA" id="ARBA00022692"/>
    </source>
</evidence>
<keyword evidence="17" id="KW-0675">Receptor</keyword>
<keyword evidence="9 11" id="KW-0472">Membrane</keyword>
<keyword evidence="10 11" id="KW-0998">Cell outer membrane</keyword>
<keyword evidence="3 11" id="KW-1134">Transmembrane beta strand</keyword>
<accession>A0ABT0BLM5</accession>
<reference evidence="17 18" key="1">
    <citation type="submission" date="2022-04" db="EMBL/GenBank/DDBJ databases">
        <title>Identification of a novel bacterium isolated from mangrove sediments.</title>
        <authorList>
            <person name="Pan X."/>
        </authorList>
    </citation>
    <scope>NUCLEOTIDE SEQUENCE [LARGE SCALE GENOMIC DNA]</scope>
    <source>
        <strain evidence="17 18">B2638</strain>
    </source>
</reference>
<dbReference type="PANTHER" id="PTHR32552">
    <property type="entry name" value="FERRICHROME IRON RECEPTOR-RELATED"/>
    <property type="match status" value="1"/>
</dbReference>
<keyword evidence="8 12" id="KW-0798">TonB box</keyword>
<dbReference type="PROSITE" id="PS52016">
    <property type="entry name" value="TONB_DEPENDENT_REC_3"/>
    <property type="match status" value="1"/>
</dbReference>
<feature type="domain" description="TonB-dependent receptor-like beta-barrel" evidence="15">
    <location>
        <begin position="266"/>
        <end position="757"/>
    </location>
</feature>
<dbReference type="Pfam" id="PF07715">
    <property type="entry name" value="Plug"/>
    <property type="match status" value="1"/>
</dbReference>
<comment type="subcellular location">
    <subcellularLocation>
        <location evidence="1 11">Cell outer membrane</location>
        <topology evidence="1 11">Multi-pass membrane protein</topology>
    </subcellularLocation>
</comment>
<evidence type="ECO:0000313" key="17">
    <source>
        <dbReference type="EMBL" id="MCJ2185945.1"/>
    </source>
</evidence>
<dbReference type="Pfam" id="PF00593">
    <property type="entry name" value="TonB_dep_Rec_b-barrel"/>
    <property type="match status" value="1"/>
</dbReference>
<dbReference type="RefSeq" id="WP_243918094.1">
    <property type="nucleotide sequence ID" value="NZ_JALHLG010000005.1"/>
</dbReference>
<name>A0ABT0BLM5_9SPHN</name>
<evidence type="ECO:0000256" key="4">
    <source>
        <dbReference type="ARBA" id="ARBA00022496"/>
    </source>
</evidence>
<dbReference type="PANTHER" id="PTHR32552:SF81">
    <property type="entry name" value="TONB-DEPENDENT OUTER MEMBRANE RECEPTOR"/>
    <property type="match status" value="1"/>
</dbReference>
<comment type="caution">
    <text evidence="17">The sequence shown here is derived from an EMBL/GenBank/DDBJ whole genome shotgun (WGS) entry which is preliminary data.</text>
</comment>
<evidence type="ECO:0000256" key="8">
    <source>
        <dbReference type="ARBA" id="ARBA00023077"/>
    </source>
</evidence>
<evidence type="ECO:0000256" key="1">
    <source>
        <dbReference type="ARBA" id="ARBA00004571"/>
    </source>
</evidence>
<comment type="similarity">
    <text evidence="11 12">Belongs to the TonB-dependent receptor family.</text>
</comment>
<sequence length="794" mass="85629">MISKSHFVHALACSASLLAFTAGTARAADADATAATAAASDSGSGITDIVVTAERRDVSLQDAPLSVSAVTSELLKSANITDITGLNGSVPGLVVARSGGGERIISIRGIGSETPENTNTQPGVSYHIDGVYIFNSIAASAAFIDVKQVEVLRGPQGTLFGQGSTGGTINVVTNEPSADALSGNVSAGIGNYNYKEGNAALNVPLSDTLAVRGAIQFTKHDGYAHATKVPGVAKYGLDDEDNTGWRLGAKWSPTSNFSITLNTIQYDSDTHGPAQKNLLDPEPDPRVLTQDYPGRSKVKTQFYSGTMRYETPFAVIKSITGYQKLHSEQAWDADGLDTSAFFAQTYSPVSFTGYSYDHVPLWQSGTESWSQEINLTSNGNGPFSWVAGGVYLHSKNSQYINEYNGSDDDFLRPALPVSTPYDDPDTIPLSYAELSSITRELYAFYAQGTYELTSQLKLTAGARYNHDKASGTFDSVAGGTASQSSGAYLQPAGTGSLSNHAWTGKVALEYQFTPENMLYASWTRGFKPGGINNSAAAGNAYSILPAYKQETVDSFEVGSKNRFLDDTLQVNASAFLYNYKNMQFLEEDPILYGEGISNAPKARVYGIELETTWAPTEHFTIDASGSWLEGKFTSHYDALDPAAASAAQIAAGYPDYLFWTNFFPAVLARDAARADIKGNRVPKLPRWQGSLAATWNGDIGPGKFTGRAQLIYRGKYQYRLFNEGAVDLTPSYTQVNLMAKYEPEGTNTDITLRVVNLFDKNGVNSRFSDPYGSAQVMHTYIPPRQVIVSFGYKF</sequence>
<gene>
    <name evidence="17" type="ORF">MTR66_03840</name>
</gene>